<protein>
    <recommendedName>
        <fullName evidence="3">Secreted protein</fullName>
    </recommendedName>
</protein>
<accession>A0A2P2K2Y2</accession>
<proteinExistence type="predicted"/>
<name>A0A2P2K2Y2_RHIMU</name>
<feature type="signal peptide" evidence="1">
    <location>
        <begin position="1"/>
        <end position="17"/>
    </location>
</feature>
<dbReference type="AlphaFoldDB" id="A0A2P2K2Y2"/>
<reference evidence="2" key="1">
    <citation type="submission" date="2018-02" db="EMBL/GenBank/DDBJ databases">
        <title>Rhizophora mucronata_Transcriptome.</title>
        <authorList>
            <person name="Meera S.P."/>
            <person name="Sreeshan A."/>
            <person name="Augustine A."/>
        </authorList>
    </citation>
    <scope>NUCLEOTIDE SEQUENCE</scope>
    <source>
        <tissue evidence="2">Leaf</tissue>
    </source>
</reference>
<organism evidence="2">
    <name type="scientific">Rhizophora mucronata</name>
    <name type="common">Asiatic mangrove</name>
    <dbReference type="NCBI Taxonomy" id="61149"/>
    <lineage>
        <taxon>Eukaryota</taxon>
        <taxon>Viridiplantae</taxon>
        <taxon>Streptophyta</taxon>
        <taxon>Embryophyta</taxon>
        <taxon>Tracheophyta</taxon>
        <taxon>Spermatophyta</taxon>
        <taxon>Magnoliopsida</taxon>
        <taxon>eudicotyledons</taxon>
        <taxon>Gunneridae</taxon>
        <taxon>Pentapetalae</taxon>
        <taxon>rosids</taxon>
        <taxon>fabids</taxon>
        <taxon>Malpighiales</taxon>
        <taxon>Rhizophoraceae</taxon>
        <taxon>Rhizophora</taxon>
    </lineage>
</organism>
<evidence type="ECO:0008006" key="3">
    <source>
        <dbReference type="Google" id="ProtNLM"/>
    </source>
</evidence>
<keyword evidence="1" id="KW-0732">Signal</keyword>
<sequence length="193" mass="21234">MLLELSSFFSLVGFSFVVDEDAPSGLCVAGFNGLWSHTDRLIVQPGTFEKRSLRCKTFLAPKSQTPSCAPVTMCAPERSPMDVSVYSIGAVLTWEKFFHLIGSNQRLSCSSGPCHLGAPMATCASQCGWRIFGRDTRCCKWTASRFCLLPSKLSLRPVTGLRPIVTCTPHRSSIGERDISKLMFSQKESSLNK</sequence>
<feature type="chain" id="PRO_5015158647" description="Secreted protein" evidence="1">
    <location>
        <begin position="18"/>
        <end position="193"/>
    </location>
</feature>
<evidence type="ECO:0000313" key="2">
    <source>
        <dbReference type="EMBL" id="MBX00074.1"/>
    </source>
</evidence>
<dbReference type="EMBL" id="GGEC01019590">
    <property type="protein sequence ID" value="MBX00074.1"/>
    <property type="molecule type" value="Transcribed_RNA"/>
</dbReference>
<evidence type="ECO:0000256" key="1">
    <source>
        <dbReference type="SAM" id="SignalP"/>
    </source>
</evidence>